<dbReference type="InterPro" id="IPR037151">
    <property type="entry name" value="AlkB-like_sf"/>
</dbReference>
<dbReference type="InterPro" id="IPR032852">
    <property type="entry name" value="ALKBH2"/>
</dbReference>
<evidence type="ECO:0000256" key="1">
    <source>
        <dbReference type="SAM" id="MobiDB-lite"/>
    </source>
</evidence>
<dbReference type="GO" id="GO:0035516">
    <property type="term" value="F:broad specificity oxidative DNA demethylase activity"/>
    <property type="evidence" value="ECO:0007669"/>
    <property type="project" value="TreeGrafter"/>
</dbReference>
<reference evidence="3" key="1">
    <citation type="submission" date="2023-03" db="EMBL/GenBank/DDBJ databases">
        <title>Massive genome expansion in bonnet fungi (Mycena s.s.) driven by repeated elements and novel gene families across ecological guilds.</title>
        <authorList>
            <consortium name="Lawrence Berkeley National Laboratory"/>
            <person name="Harder C.B."/>
            <person name="Miyauchi S."/>
            <person name="Viragh M."/>
            <person name="Kuo A."/>
            <person name="Thoen E."/>
            <person name="Andreopoulos B."/>
            <person name="Lu D."/>
            <person name="Skrede I."/>
            <person name="Drula E."/>
            <person name="Henrissat B."/>
            <person name="Morin E."/>
            <person name="Kohler A."/>
            <person name="Barry K."/>
            <person name="LaButti K."/>
            <person name="Morin E."/>
            <person name="Salamov A."/>
            <person name="Lipzen A."/>
            <person name="Mereny Z."/>
            <person name="Hegedus B."/>
            <person name="Baldrian P."/>
            <person name="Stursova M."/>
            <person name="Weitz H."/>
            <person name="Taylor A."/>
            <person name="Grigoriev I.V."/>
            <person name="Nagy L.G."/>
            <person name="Martin F."/>
            <person name="Kauserud H."/>
        </authorList>
    </citation>
    <scope>NUCLEOTIDE SEQUENCE</scope>
    <source>
        <strain evidence="3">CBHHK182m</strain>
    </source>
</reference>
<dbReference type="SUPFAM" id="SSF51197">
    <property type="entry name" value="Clavaminate synthase-like"/>
    <property type="match status" value="1"/>
</dbReference>
<dbReference type="EMBL" id="JARKIB010000017">
    <property type="protein sequence ID" value="KAJ7769940.1"/>
    <property type="molecule type" value="Genomic_DNA"/>
</dbReference>
<keyword evidence="4" id="KW-1185">Reference proteome</keyword>
<dbReference type="Gene3D" id="2.60.120.590">
    <property type="entry name" value="Alpha-ketoglutarate-dependent dioxygenase AlkB-like"/>
    <property type="match status" value="1"/>
</dbReference>
<evidence type="ECO:0000259" key="2">
    <source>
        <dbReference type="Pfam" id="PF13532"/>
    </source>
</evidence>
<dbReference type="GO" id="GO:0051747">
    <property type="term" value="F:cytosine C-5 DNA demethylase activity"/>
    <property type="evidence" value="ECO:0007669"/>
    <property type="project" value="TreeGrafter"/>
</dbReference>
<sequence>MHQTTMYCPKECYDKRTLKEDPLKEFFDLRELQGRRRRREEAQITEHIAEVVEQTLGGLFAVETWLRLTFGQSYPPSRRNTILFVNFFWHLALGSTTDATKLLKSHSAAADRDCLRARRTRQKDSRNLYLASQQPQGSSSGSSNDVISNARLTAMRPRKFRRIEVEGQTPSPEKIFIRIPALPLLSGNTLTQNPLSSQCRKIPRNPGTPIKQEGSDVVTKEFPLTFPKTPPFPFPPIVPIPLLLPSPSSSTKCEDTKYEDEEMFLCSAASETPQHLYDWPELRMGFPPVWSESRQEICETLPYFRSFHGGVYQNGGVAKGYLLGGFGSEGDCFLHGGRLIISHGGGGGNETVGIDKQVKDQRGGDKSVRALINNCGGGTPVLLLVDEHYSKFPLNLGEKNIYSAVLGFYTIIATWAESRCVDGTDVVRYKFAFRWCKGQGDPWWIKDPKEPSESMDTPKYSAPHVVHRCDACGNTSPCVFSTGWACLNPQCAQFWKWPDGQPSVGFDYNPEFLDLREPPELASGFDARIVPPPPVFDSVDEFTTSFEYTRGWHCQKCGRVSSRSAWEHYECAYCRDTRSIGGKVHIAASLKCENSLPRAFRHTDFTIAENSGIIRGLAKKYDGDFGGWGMCQSFVLPNNRGTIYHIRGSETLNEDANRLLEDYQTQASAGALLFRRHPLKKHMGIRFSAFLFLMPTYLLLARGKLLSSYFSQNAGKAYQYVGSSSHTVPLQDACPAVRDAHRLIQNRVAAVLEGSHRFNEVLSVAYLEQQSMSYHSDNEHGLGPVIAGLSLGSPAVMNFRLAAKLAPGARHRIELSVFLQHGDVLVMEGTGVQTDYQHTVIPQNFRIAVTARQIGAGNVTALKKKKPIAVARRVP</sequence>
<feature type="domain" description="Alpha-ketoglutarate-dependent dioxygenase AlkB-like" evidence="2">
    <location>
        <begin position="715"/>
        <end position="843"/>
    </location>
</feature>
<dbReference type="InterPro" id="IPR027450">
    <property type="entry name" value="AlkB-like"/>
</dbReference>
<organism evidence="3 4">
    <name type="scientific">Mycena metata</name>
    <dbReference type="NCBI Taxonomy" id="1033252"/>
    <lineage>
        <taxon>Eukaryota</taxon>
        <taxon>Fungi</taxon>
        <taxon>Dikarya</taxon>
        <taxon>Basidiomycota</taxon>
        <taxon>Agaricomycotina</taxon>
        <taxon>Agaricomycetes</taxon>
        <taxon>Agaricomycetidae</taxon>
        <taxon>Agaricales</taxon>
        <taxon>Marasmiineae</taxon>
        <taxon>Mycenaceae</taxon>
        <taxon>Mycena</taxon>
    </lineage>
</organism>
<dbReference type="Pfam" id="PF13532">
    <property type="entry name" value="2OG-FeII_Oxy_2"/>
    <property type="match status" value="1"/>
</dbReference>
<dbReference type="AlphaFoldDB" id="A0AAD7JQX0"/>
<accession>A0AAD7JQX0</accession>
<protein>
    <recommendedName>
        <fullName evidence="2">Alpha-ketoglutarate-dependent dioxygenase AlkB-like domain-containing protein</fullName>
    </recommendedName>
</protein>
<name>A0AAD7JQX0_9AGAR</name>
<dbReference type="PANTHER" id="PTHR31573">
    <property type="entry name" value="ALPHA-KETOGLUTARATE-DEPENDENT DIOXYGENASE ALKB HOMOLOG 2"/>
    <property type="match status" value="1"/>
</dbReference>
<feature type="region of interest" description="Disordered" evidence="1">
    <location>
        <begin position="125"/>
        <end position="148"/>
    </location>
</feature>
<dbReference type="GO" id="GO:0006307">
    <property type="term" value="P:DNA alkylation repair"/>
    <property type="evidence" value="ECO:0007669"/>
    <property type="project" value="TreeGrafter"/>
</dbReference>
<proteinExistence type="predicted"/>
<dbReference type="GO" id="GO:0008198">
    <property type="term" value="F:ferrous iron binding"/>
    <property type="evidence" value="ECO:0007669"/>
    <property type="project" value="TreeGrafter"/>
</dbReference>
<feature type="compositionally biased region" description="Low complexity" evidence="1">
    <location>
        <begin position="132"/>
        <end position="143"/>
    </location>
</feature>
<dbReference type="Proteomes" id="UP001215598">
    <property type="component" value="Unassembled WGS sequence"/>
</dbReference>
<dbReference type="PANTHER" id="PTHR31573:SF4">
    <property type="entry name" value="FE2OG DIOXYGENASE DOMAIN-CONTAINING PROTEIN"/>
    <property type="match status" value="1"/>
</dbReference>
<evidence type="ECO:0000313" key="3">
    <source>
        <dbReference type="EMBL" id="KAJ7769940.1"/>
    </source>
</evidence>
<comment type="caution">
    <text evidence="3">The sequence shown here is derived from an EMBL/GenBank/DDBJ whole genome shotgun (WGS) entry which is preliminary data.</text>
</comment>
<evidence type="ECO:0000313" key="4">
    <source>
        <dbReference type="Proteomes" id="UP001215598"/>
    </source>
</evidence>
<gene>
    <name evidence="3" type="ORF">B0H16DRAFT_1776905</name>
</gene>